<reference evidence="2 3" key="1">
    <citation type="journal article" date="2024" name="J Genomics">
        <title>Draft genome sequencing and assembly of Favolaschia claudopus CIRM-BRFM 2984 isolated from oak limbs.</title>
        <authorList>
            <person name="Navarro D."/>
            <person name="Drula E."/>
            <person name="Chaduli D."/>
            <person name="Cazenave R."/>
            <person name="Ahrendt S."/>
            <person name="Wang J."/>
            <person name="Lipzen A."/>
            <person name="Daum C."/>
            <person name="Barry K."/>
            <person name="Grigoriev I.V."/>
            <person name="Favel A."/>
            <person name="Rosso M.N."/>
            <person name="Martin F."/>
        </authorList>
    </citation>
    <scope>NUCLEOTIDE SEQUENCE [LARGE SCALE GENOMIC DNA]</scope>
    <source>
        <strain evidence="2 3">CIRM-BRFM 2984</strain>
    </source>
</reference>
<dbReference type="Proteomes" id="UP001362999">
    <property type="component" value="Unassembled WGS sequence"/>
</dbReference>
<proteinExistence type="predicted"/>
<gene>
    <name evidence="2" type="ORF">R3P38DRAFT_3226294</name>
</gene>
<accession>A0AAV9ZUF5</accession>
<evidence type="ECO:0000256" key="1">
    <source>
        <dbReference type="SAM" id="MobiDB-lite"/>
    </source>
</evidence>
<sequence length="94" mass="9401">MDPNILANPQLLATLQALLQAAPGLIASQSAPPAEQTPPAAPVSTYTSSRPQAIPSASRGHPNASTAAPGLQPFLGPSSLGVGMSSNTNRQATC</sequence>
<evidence type="ECO:0000313" key="3">
    <source>
        <dbReference type="Proteomes" id="UP001362999"/>
    </source>
</evidence>
<dbReference type="AlphaFoldDB" id="A0AAV9ZUF5"/>
<feature type="compositionally biased region" description="Polar residues" evidence="1">
    <location>
        <begin position="84"/>
        <end position="94"/>
    </location>
</feature>
<evidence type="ECO:0000313" key="2">
    <source>
        <dbReference type="EMBL" id="KAK6992407.1"/>
    </source>
</evidence>
<organism evidence="2 3">
    <name type="scientific">Favolaschia claudopus</name>
    <dbReference type="NCBI Taxonomy" id="2862362"/>
    <lineage>
        <taxon>Eukaryota</taxon>
        <taxon>Fungi</taxon>
        <taxon>Dikarya</taxon>
        <taxon>Basidiomycota</taxon>
        <taxon>Agaricomycotina</taxon>
        <taxon>Agaricomycetes</taxon>
        <taxon>Agaricomycetidae</taxon>
        <taxon>Agaricales</taxon>
        <taxon>Marasmiineae</taxon>
        <taxon>Mycenaceae</taxon>
        <taxon>Favolaschia</taxon>
    </lineage>
</organism>
<feature type="region of interest" description="Disordered" evidence="1">
    <location>
        <begin position="29"/>
        <end position="94"/>
    </location>
</feature>
<protein>
    <submittedName>
        <fullName evidence="2">Uncharacterized protein</fullName>
    </submittedName>
</protein>
<comment type="caution">
    <text evidence="2">The sequence shown here is derived from an EMBL/GenBank/DDBJ whole genome shotgun (WGS) entry which is preliminary data.</text>
</comment>
<dbReference type="EMBL" id="JAWWNJ010000111">
    <property type="protein sequence ID" value="KAK6992407.1"/>
    <property type="molecule type" value="Genomic_DNA"/>
</dbReference>
<name>A0AAV9ZUF5_9AGAR</name>
<keyword evidence="3" id="KW-1185">Reference proteome</keyword>